<evidence type="ECO:0000256" key="1">
    <source>
        <dbReference type="SAM" id="MobiDB-lite"/>
    </source>
</evidence>
<protein>
    <submittedName>
        <fullName evidence="2">Uncharacterized protein</fullName>
    </submittedName>
</protein>
<feature type="region of interest" description="Disordered" evidence="1">
    <location>
        <begin position="270"/>
        <end position="293"/>
    </location>
</feature>
<dbReference type="AlphaFoldDB" id="A0A1X6P8Y8"/>
<sequence length="293" mass="29742">MRGFAISQAAWSRKGKGSAGSRGGDAGSAAKQAGGNAVAGPPFSTSGGASDGGGDYSSLPYGVVVLGTHILWAKLAEVAILRYVSPAIRRFSTDAERSRLAAAFAAISDALGSGASETLGGIASFACCLRLVMDGDGVRLEANSAAFAAAILPRKPSGAPWSVSPRHSVAPQARGGSAPGCSRCGGSDPPDRVEQRQWRSWLLGRLWGSVYAPQSRNRVGRAEAGAMAQSFAGGDSLGNSTIFGMGVTGESSTFGRSWASAWPLSPPWSVSATPSATNADDADGGDMTWTAAQ</sequence>
<accession>A0A1X6P8Y8</accession>
<feature type="compositionally biased region" description="Gly residues" evidence="1">
    <location>
        <begin position="17"/>
        <end position="26"/>
    </location>
</feature>
<evidence type="ECO:0000313" key="2">
    <source>
        <dbReference type="EMBL" id="OSX77230.1"/>
    </source>
</evidence>
<feature type="region of interest" description="Disordered" evidence="1">
    <location>
        <begin position="157"/>
        <end position="192"/>
    </location>
</feature>
<dbReference type="EMBL" id="KV918843">
    <property type="protein sequence ID" value="OSX77230.1"/>
    <property type="molecule type" value="Genomic_DNA"/>
</dbReference>
<feature type="region of interest" description="Disordered" evidence="1">
    <location>
        <begin position="1"/>
        <end position="44"/>
    </location>
</feature>
<reference evidence="2 3" key="1">
    <citation type="submission" date="2017-03" db="EMBL/GenBank/DDBJ databases">
        <title>WGS assembly of Porphyra umbilicalis.</title>
        <authorList>
            <person name="Brawley S.H."/>
            <person name="Blouin N.A."/>
            <person name="Ficko-Blean E."/>
            <person name="Wheeler G.L."/>
            <person name="Lohr M."/>
            <person name="Goodson H.V."/>
            <person name="Jenkins J.W."/>
            <person name="Blaby-Haas C.E."/>
            <person name="Helliwell K.E."/>
            <person name="Chan C."/>
            <person name="Marriage T."/>
            <person name="Bhattacharya D."/>
            <person name="Klein A.S."/>
            <person name="Badis Y."/>
            <person name="Brodie J."/>
            <person name="Cao Y."/>
            <person name="Collen J."/>
            <person name="Dittami S.M."/>
            <person name="Gachon C.M."/>
            <person name="Green B.R."/>
            <person name="Karpowicz S."/>
            <person name="Kim J.W."/>
            <person name="Kudahl U."/>
            <person name="Lin S."/>
            <person name="Michel G."/>
            <person name="Mittag M."/>
            <person name="Olson B.J."/>
            <person name="Pangilinan J."/>
            <person name="Peng Y."/>
            <person name="Qiu H."/>
            <person name="Shu S."/>
            <person name="Singer J.T."/>
            <person name="Smith A.G."/>
            <person name="Sprecher B.N."/>
            <person name="Wagner V."/>
            <person name="Wang W."/>
            <person name="Wang Z.-Y."/>
            <person name="Yan J."/>
            <person name="Yarish C."/>
            <person name="Zoeuner-Riek S."/>
            <person name="Zhuang Y."/>
            <person name="Zou Y."/>
            <person name="Lindquist E.A."/>
            <person name="Grimwood J."/>
            <person name="Barry K."/>
            <person name="Rokhsar D.S."/>
            <person name="Schmutz J."/>
            <person name="Stiller J.W."/>
            <person name="Grossman A.R."/>
            <person name="Prochnik S.E."/>
        </authorList>
    </citation>
    <scope>NUCLEOTIDE SEQUENCE [LARGE SCALE GENOMIC DNA]</scope>
    <source>
        <strain evidence="2">4086291</strain>
    </source>
</reference>
<keyword evidence="3" id="KW-1185">Reference proteome</keyword>
<proteinExistence type="predicted"/>
<name>A0A1X6P8Y8_PORUM</name>
<gene>
    <name evidence="2" type="ORF">BU14_0154s0006</name>
</gene>
<evidence type="ECO:0000313" key="3">
    <source>
        <dbReference type="Proteomes" id="UP000218209"/>
    </source>
</evidence>
<dbReference type="Proteomes" id="UP000218209">
    <property type="component" value="Unassembled WGS sequence"/>
</dbReference>
<organism evidence="2 3">
    <name type="scientific">Porphyra umbilicalis</name>
    <name type="common">Purple laver</name>
    <name type="synonym">Red alga</name>
    <dbReference type="NCBI Taxonomy" id="2786"/>
    <lineage>
        <taxon>Eukaryota</taxon>
        <taxon>Rhodophyta</taxon>
        <taxon>Bangiophyceae</taxon>
        <taxon>Bangiales</taxon>
        <taxon>Bangiaceae</taxon>
        <taxon>Porphyra</taxon>
    </lineage>
</organism>